<dbReference type="PANTHER" id="PTHR19879:SF9">
    <property type="entry name" value="TRANSCRIPTION INITIATION FACTOR TFIID SUBUNIT 5"/>
    <property type="match status" value="1"/>
</dbReference>
<dbReference type="InterPro" id="IPR011044">
    <property type="entry name" value="Quino_amine_DH_bsu"/>
</dbReference>
<name>A0A934VD63_9BACT</name>
<organism evidence="2 3">
    <name type="scientific">Luteolibacter yonseiensis</name>
    <dbReference type="NCBI Taxonomy" id="1144680"/>
    <lineage>
        <taxon>Bacteria</taxon>
        <taxon>Pseudomonadati</taxon>
        <taxon>Verrucomicrobiota</taxon>
        <taxon>Verrucomicrobiia</taxon>
        <taxon>Verrucomicrobiales</taxon>
        <taxon>Verrucomicrobiaceae</taxon>
        <taxon>Luteolibacter</taxon>
    </lineage>
</organism>
<protein>
    <recommendedName>
        <fullName evidence="4">WD40 repeat protein</fullName>
    </recommendedName>
</protein>
<reference evidence="2" key="1">
    <citation type="submission" date="2021-01" db="EMBL/GenBank/DDBJ databases">
        <title>Modified the classification status of verrucomicrobia.</title>
        <authorList>
            <person name="Feng X."/>
        </authorList>
    </citation>
    <scope>NUCLEOTIDE SEQUENCE</scope>
    <source>
        <strain evidence="2">JCM 18052</strain>
    </source>
</reference>
<dbReference type="PANTHER" id="PTHR19879">
    <property type="entry name" value="TRANSCRIPTION INITIATION FACTOR TFIID"/>
    <property type="match status" value="1"/>
</dbReference>
<dbReference type="PROSITE" id="PS50082">
    <property type="entry name" value="WD_REPEATS_2"/>
    <property type="match status" value="1"/>
</dbReference>
<dbReference type="Gene3D" id="2.130.10.10">
    <property type="entry name" value="YVTN repeat-like/Quinoprotein amine dehydrogenase"/>
    <property type="match status" value="2"/>
</dbReference>
<dbReference type="Pfam" id="PF00400">
    <property type="entry name" value="WD40"/>
    <property type="match status" value="2"/>
</dbReference>
<feature type="repeat" description="WD" evidence="1">
    <location>
        <begin position="641"/>
        <end position="682"/>
    </location>
</feature>
<dbReference type="InterPro" id="IPR001680">
    <property type="entry name" value="WD40_rpt"/>
</dbReference>
<dbReference type="SMART" id="SM00320">
    <property type="entry name" value="WD40"/>
    <property type="match status" value="2"/>
</dbReference>
<accession>A0A934VD63</accession>
<proteinExistence type="predicted"/>
<evidence type="ECO:0000256" key="1">
    <source>
        <dbReference type="PROSITE-ProRule" id="PRU00221"/>
    </source>
</evidence>
<evidence type="ECO:0000313" key="2">
    <source>
        <dbReference type="EMBL" id="MBK1817805.1"/>
    </source>
</evidence>
<dbReference type="Proteomes" id="UP000600139">
    <property type="component" value="Unassembled WGS sequence"/>
</dbReference>
<comment type="caution">
    <text evidence="2">The sequence shown here is derived from an EMBL/GenBank/DDBJ whole genome shotgun (WGS) entry which is preliminary data.</text>
</comment>
<dbReference type="EMBL" id="JAENIK010000012">
    <property type="protein sequence ID" value="MBK1817805.1"/>
    <property type="molecule type" value="Genomic_DNA"/>
</dbReference>
<keyword evidence="1" id="KW-0853">WD repeat</keyword>
<keyword evidence="3" id="KW-1185">Reference proteome</keyword>
<evidence type="ECO:0000313" key="3">
    <source>
        <dbReference type="Proteomes" id="UP000600139"/>
    </source>
</evidence>
<dbReference type="InterPro" id="IPR015943">
    <property type="entry name" value="WD40/YVTN_repeat-like_dom_sf"/>
</dbReference>
<sequence>MRFFPNQITLIAGCIWVSAVAPGHGKLSEADLVRLASVIPYVSYQDVLHDRPPSEPIDDVALRETLAKPMEMAEMKRLVDHSDPRVRMLALLKLYRSGDPQAFRSIHTRSGDPGITFPAIPFFGSSASLSLDTEAENREPEVEEEKVGDVVRMMLANVGFHGNVDFEEWSAPRLGNPDWLGWYEFKLRQIMRGSFSVRERMAGCILAVDDLLENRPFAVRAWLAFGHADDLLMIPEENTLFGTREDLIAMAKRLGPDALLAFLTDGTRAGLQNPKLDDPERGKRFLLLNAKEIFRKQDAPALRGLGHFIAAADVDPEMAGVWLREACREWNRDSQGWDRARAMAALLDLRGAQERNFVVKWFYQLETQQTGSTAESVFIKEYRRRAPQDWRESVKELVAHEGFERMNPLETIHLARLVNELGGKTVVEEMACKEENESEIRNLLREHFGLPGISIKRIRPFSGPSIEPAWEVPVEEPTTSLALSPDGRWLAVAERTGRVRVHDATDGKVVGETKVAGEGPMVSFRISDGALLIRNPNGSLMSTLQVDPVKLLQTVKLNGMPLDESVIDAKGRWLASREANDIGISVWDLENKALAWNKKMPIRGLGMISMADDGSRFAVSDGFNRLIHLFEPGNGTPVAVLRGHSDVPQQAAFSPDGKWLVTVGEETRVLLWDARTGQSLDGWVNTTSHAAAVEFSPDSASFYLEGGMDQIARVDVKSGISSKSLTYTGNWVSSMVAVEDGLFALIGKPGSVRGYGSLVRWRFSGKQALPPSR</sequence>
<dbReference type="SUPFAM" id="SSF50969">
    <property type="entry name" value="YVTN repeat-like/Quinoprotein amine dehydrogenase"/>
    <property type="match status" value="1"/>
</dbReference>
<dbReference type="RefSeq" id="WP_200352735.1">
    <property type="nucleotide sequence ID" value="NZ_BAABHZ010000001.1"/>
</dbReference>
<dbReference type="PROSITE" id="PS50294">
    <property type="entry name" value="WD_REPEATS_REGION"/>
    <property type="match status" value="1"/>
</dbReference>
<dbReference type="AlphaFoldDB" id="A0A934VD63"/>
<gene>
    <name evidence="2" type="ORF">JIN84_19450</name>
</gene>
<evidence type="ECO:0008006" key="4">
    <source>
        <dbReference type="Google" id="ProtNLM"/>
    </source>
</evidence>